<keyword evidence="2" id="KW-0813">Transport</keyword>
<evidence type="ECO:0000256" key="1">
    <source>
        <dbReference type="ARBA" id="ARBA00004651"/>
    </source>
</evidence>
<dbReference type="InterPro" id="IPR035906">
    <property type="entry name" value="MetI-like_sf"/>
</dbReference>
<feature type="transmembrane region" description="Helical" evidence="7">
    <location>
        <begin position="12"/>
        <end position="32"/>
    </location>
</feature>
<accession>A0ABU3XIG2</accession>
<evidence type="ECO:0000313" key="9">
    <source>
        <dbReference type="EMBL" id="MDV2687701.1"/>
    </source>
</evidence>
<reference evidence="9 10" key="1">
    <citation type="submission" date="2023-10" db="EMBL/GenBank/DDBJ databases">
        <title>Screening of Alkalihalobacillus lindianensis BZ-TG-R113 and Its Alleviation of Salt Stress on Rapeseed Growth.</title>
        <authorList>
            <person name="Zhao B."/>
            <person name="Guo T."/>
        </authorList>
    </citation>
    <scope>NUCLEOTIDE SEQUENCE [LARGE SCALE GENOMIC DNA]</scope>
    <source>
        <strain evidence="9 10">BZ-TG-R113</strain>
    </source>
</reference>
<keyword evidence="6 7" id="KW-0472">Membrane</keyword>
<evidence type="ECO:0000256" key="3">
    <source>
        <dbReference type="ARBA" id="ARBA00022475"/>
    </source>
</evidence>
<name>A0ABU3XIG2_9BACI</name>
<dbReference type="PANTHER" id="PTHR30193">
    <property type="entry name" value="ABC TRANSPORTER PERMEASE PROTEIN"/>
    <property type="match status" value="1"/>
</dbReference>
<dbReference type="InterPro" id="IPR000515">
    <property type="entry name" value="MetI-like"/>
</dbReference>
<keyword evidence="4 7" id="KW-0812">Transmembrane</keyword>
<evidence type="ECO:0000313" key="10">
    <source>
        <dbReference type="Proteomes" id="UP001287282"/>
    </source>
</evidence>
<evidence type="ECO:0000256" key="2">
    <source>
        <dbReference type="ARBA" id="ARBA00022448"/>
    </source>
</evidence>
<gene>
    <name evidence="9" type="ORF">RYX56_25465</name>
</gene>
<comment type="subcellular location">
    <subcellularLocation>
        <location evidence="1">Cell membrane</location>
        <topology evidence="1">Multi-pass membrane protein</topology>
    </subcellularLocation>
</comment>
<dbReference type="PANTHER" id="PTHR30193:SF37">
    <property type="entry name" value="INNER MEMBRANE ABC TRANSPORTER PERMEASE PROTEIN YCJO"/>
    <property type="match status" value="1"/>
</dbReference>
<dbReference type="PROSITE" id="PS50928">
    <property type="entry name" value="ABC_TM1"/>
    <property type="match status" value="1"/>
</dbReference>
<feature type="non-terminal residue" evidence="9">
    <location>
        <position position="1"/>
    </location>
</feature>
<dbReference type="InterPro" id="IPR051393">
    <property type="entry name" value="ABC_transporter_permease"/>
</dbReference>
<dbReference type="EMBL" id="JAWJBA010001087">
    <property type="protein sequence ID" value="MDV2687701.1"/>
    <property type="molecule type" value="Genomic_DNA"/>
</dbReference>
<dbReference type="SUPFAM" id="SSF161098">
    <property type="entry name" value="MetI-like"/>
    <property type="match status" value="1"/>
</dbReference>
<evidence type="ECO:0000256" key="5">
    <source>
        <dbReference type="ARBA" id="ARBA00022989"/>
    </source>
</evidence>
<evidence type="ECO:0000259" key="8">
    <source>
        <dbReference type="PROSITE" id="PS50928"/>
    </source>
</evidence>
<dbReference type="Gene3D" id="1.10.3720.10">
    <property type="entry name" value="MetI-like"/>
    <property type="match status" value="1"/>
</dbReference>
<keyword evidence="10" id="KW-1185">Reference proteome</keyword>
<protein>
    <submittedName>
        <fullName evidence="9">Sugar ABC transporter permease</fullName>
    </submittedName>
</protein>
<feature type="non-terminal residue" evidence="9">
    <location>
        <position position="77"/>
    </location>
</feature>
<evidence type="ECO:0000256" key="4">
    <source>
        <dbReference type="ARBA" id="ARBA00022692"/>
    </source>
</evidence>
<keyword evidence="3" id="KW-1003">Cell membrane</keyword>
<dbReference type="RefSeq" id="WP_369293577.1">
    <property type="nucleotide sequence ID" value="NZ_JAWJBA010001087.1"/>
</dbReference>
<comment type="caution">
    <text evidence="9">The sequence shown here is derived from an EMBL/GenBank/DDBJ whole genome shotgun (WGS) entry which is preliminary data.</text>
</comment>
<keyword evidence="5 7" id="KW-1133">Transmembrane helix</keyword>
<feature type="domain" description="ABC transmembrane type-1" evidence="8">
    <location>
        <begin position="1"/>
        <end position="77"/>
    </location>
</feature>
<evidence type="ECO:0000256" key="6">
    <source>
        <dbReference type="ARBA" id="ARBA00023136"/>
    </source>
</evidence>
<feature type="transmembrane region" description="Helical" evidence="7">
    <location>
        <begin position="52"/>
        <end position="75"/>
    </location>
</feature>
<sequence>KITVPMVKETAVVASVVTLSGAFLVFNQVFILTNGGPGQASEVLGTQLYHSAFVNGDMGYASTIANIIFVITLILSI</sequence>
<organism evidence="9 10">
    <name type="scientific">Alkalihalophilus lindianensis</name>
    <dbReference type="NCBI Taxonomy" id="1630542"/>
    <lineage>
        <taxon>Bacteria</taxon>
        <taxon>Bacillati</taxon>
        <taxon>Bacillota</taxon>
        <taxon>Bacilli</taxon>
        <taxon>Bacillales</taxon>
        <taxon>Bacillaceae</taxon>
        <taxon>Alkalihalophilus</taxon>
    </lineage>
</organism>
<evidence type="ECO:0000256" key="7">
    <source>
        <dbReference type="SAM" id="Phobius"/>
    </source>
</evidence>
<dbReference type="Proteomes" id="UP001287282">
    <property type="component" value="Unassembled WGS sequence"/>
</dbReference>
<proteinExistence type="predicted"/>